<dbReference type="HOGENOM" id="CLU_616266_0_0_2"/>
<dbReference type="EMBL" id="CP002838">
    <property type="protein sequence ID" value="AEM38506.1"/>
    <property type="molecule type" value="Genomic_DNA"/>
</dbReference>
<dbReference type="PANTHER" id="PTHR23517">
    <property type="entry name" value="RESISTANCE PROTEIN MDTM, PUTATIVE-RELATED-RELATED"/>
    <property type="match status" value="1"/>
</dbReference>
<protein>
    <submittedName>
        <fullName evidence="9">Major facilitator superfamily MFS_1</fullName>
    </submittedName>
</protein>
<feature type="transmembrane region" description="Helical" evidence="7">
    <location>
        <begin position="412"/>
        <end position="432"/>
    </location>
</feature>
<dbReference type="Pfam" id="PF07690">
    <property type="entry name" value="MFS_1"/>
    <property type="match status" value="2"/>
</dbReference>
<dbReference type="STRING" id="694429.Pyrfu_0637"/>
<dbReference type="InterPro" id="IPR036259">
    <property type="entry name" value="MFS_trans_sf"/>
</dbReference>
<feature type="transmembrane region" description="Helical" evidence="7">
    <location>
        <begin position="92"/>
        <end position="111"/>
    </location>
</feature>
<evidence type="ECO:0000313" key="10">
    <source>
        <dbReference type="Proteomes" id="UP000001037"/>
    </source>
</evidence>
<dbReference type="InterPro" id="IPR050171">
    <property type="entry name" value="MFS_Transporters"/>
</dbReference>
<comment type="subcellular location">
    <subcellularLocation>
        <location evidence="1">Cell membrane</location>
        <topology evidence="1">Multi-pass membrane protein</topology>
    </subcellularLocation>
</comment>
<keyword evidence="5 7" id="KW-1133">Transmembrane helix</keyword>
<feature type="transmembrane region" description="Helical" evidence="7">
    <location>
        <begin position="276"/>
        <end position="300"/>
    </location>
</feature>
<dbReference type="eggNOG" id="arCOG00130">
    <property type="taxonomic scope" value="Archaea"/>
</dbReference>
<evidence type="ECO:0000259" key="8">
    <source>
        <dbReference type="PROSITE" id="PS50850"/>
    </source>
</evidence>
<evidence type="ECO:0000256" key="7">
    <source>
        <dbReference type="SAM" id="Phobius"/>
    </source>
</evidence>
<dbReference type="OrthoDB" id="117970at2157"/>
<dbReference type="PROSITE" id="PS00216">
    <property type="entry name" value="SUGAR_TRANSPORT_1"/>
    <property type="match status" value="1"/>
</dbReference>
<gene>
    <name evidence="9" type="ordered locus">Pyrfu_0637</name>
</gene>
<evidence type="ECO:0000256" key="1">
    <source>
        <dbReference type="ARBA" id="ARBA00004651"/>
    </source>
</evidence>
<dbReference type="CDD" id="cd17325">
    <property type="entry name" value="MFS_MdtG_SLC18_like"/>
    <property type="match status" value="1"/>
</dbReference>
<dbReference type="PROSITE" id="PS50850">
    <property type="entry name" value="MFS"/>
    <property type="match status" value="1"/>
</dbReference>
<dbReference type="Proteomes" id="UP000001037">
    <property type="component" value="Chromosome"/>
</dbReference>
<name>G0EHD1_PYRF1</name>
<dbReference type="InParanoid" id="G0EHD1"/>
<evidence type="ECO:0000256" key="3">
    <source>
        <dbReference type="ARBA" id="ARBA00022475"/>
    </source>
</evidence>
<dbReference type="AlphaFoldDB" id="G0EHD1"/>
<feature type="transmembrane region" description="Helical" evidence="7">
    <location>
        <begin position="58"/>
        <end position="80"/>
    </location>
</feature>
<feature type="transmembrane region" description="Helical" evidence="7">
    <location>
        <begin position="12"/>
        <end position="38"/>
    </location>
</feature>
<dbReference type="SUPFAM" id="SSF103473">
    <property type="entry name" value="MFS general substrate transporter"/>
    <property type="match status" value="1"/>
</dbReference>
<reference evidence="9 10" key="1">
    <citation type="journal article" date="2011" name="Stand. Genomic Sci.">
        <title>Complete genome sequence of the hyperthermophilic chemolithoautotroph Pyrolobus fumarii type strain (1A).</title>
        <authorList>
            <person name="Anderson I."/>
            <person name="Goker M."/>
            <person name="Nolan M."/>
            <person name="Lucas S."/>
            <person name="Hammon N."/>
            <person name="Deshpande S."/>
            <person name="Cheng J.F."/>
            <person name="Tapia R."/>
            <person name="Han C."/>
            <person name="Goodwin L."/>
            <person name="Pitluck S."/>
            <person name="Huntemann M."/>
            <person name="Liolios K."/>
            <person name="Ivanova N."/>
            <person name="Pagani I."/>
            <person name="Mavromatis K."/>
            <person name="Ovchinikova G."/>
            <person name="Pati A."/>
            <person name="Chen A."/>
            <person name="Palaniappan K."/>
            <person name="Land M."/>
            <person name="Hauser L."/>
            <person name="Brambilla E.M."/>
            <person name="Huber H."/>
            <person name="Yasawong M."/>
            <person name="Rohde M."/>
            <person name="Spring S."/>
            <person name="Abt B."/>
            <person name="Sikorski J."/>
            <person name="Wirth R."/>
            <person name="Detter J.C."/>
            <person name="Woyke T."/>
            <person name="Bristow J."/>
            <person name="Eisen J.A."/>
            <person name="Markowitz V."/>
            <person name="Hugenholtz P."/>
            <person name="Kyrpides N.C."/>
            <person name="Klenk H.P."/>
            <person name="Lapidus A."/>
        </authorList>
    </citation>
    <scope>NUCLEOTIDE SEQUENCE [LARGE SCALE GENOMIC DNA]</scope>
    <source>
        <strain evidence="10">DSM 11204 / 1A</strain>
    </source>
</reference>
<feature type="transmembrane region" description="Helical" evidence="7">
    <location>
        <begin position="117"/>
        <end position="139"/>
    </location>
</feature>
<accession>G0EHD1</accession>
<sequence length="444" mass="48014">MEVNGFRIRMILPVVLISLLISVGFAAVNLIIPYYLLALKGLLTEPPDILARVETREVALEFGAMTSAFMLTRTLFALVSGGLSDHFGRKKLIVTGMAIYVLVSILYVFTASVEELILLRALQGVASALVWPVAETLLVDLVPPFYRARALSLYVISMQVGHVAGPLVGVAAYMASRMLIHGDVITLLRAPFAIVALFTIPGLILATTLPETIQRSETRNSLASAALSFTSVFREVGDRVRRSLAAIYTNSLINGFTMGIFVSVATLFIMDRITANPIHIGITFAVASLVGMTTAYPMAGRIDRLDAARKKTVLIAAAFTARTTWLLIAFSSNILELLAALILAQVSFNILMPLMRTIQVELVPQNLRGRVFGMQQAFFNAGMIVGPMVGAYLYRAWKDLVLLGGLLSGDQLVFIMAALLGYVGAAVLALYYEPVSSPSAPRAP</sequence>
<evidence type="ECO:0000256" key="6">
    <source>
        <dbReference type="ARBA" id="ARBA00023136"/>
    </source>
</evidence>
<dbReference type="Gene3D" id="1.20.1250.20">
    <property type="entry name" value="MFS general substrate transporter like domains"/>
    <property type="match status" value="1"/>
</dbReference>
<dbReference type="GeneID" id="11139100"/>
<keyword evidence="10" id="KW-1185">Reference proteome</keyword>
<feature type="transmembrane region" description="Helical" evidence="7">
    <location>
        <begin position="187"/>
        <end position="209"/>
    </location>
</feature>
<keyword evidence="2" id="KW-0813">Transport</keyword>
<dbReference type="GO" id="GO:0005886">
    <property type="term" value="C:plasma membrane"/>
    <property type="evidence" value="ECO:0007669"/>
    <property type="project" value="UniProtKB-SubCell"/>
</dbReference>
<keyword evidence="6 7" id="KW-0472">Membrane</keyword>
<feature type="domain" description="Major facilitator superfamily (MFS) profile" evidence="8">
    <location>
        <begin position="10"/>
        <end position="436"/>
    </location>
</feature>
<evidence type="ECO:0000256" key="5">
    <source>
        <dbReference type="ARBA" id="ARBA00022989"/>
    </source>
</evidence>
<feature type="transmembrane region" description="Helical" evidence="7">
    <location>
        <begin position="251"/>
        <end position="270"/>
    </location>
</feature>
<dbReference type="FunCoup" id="G0EHD1">
    <property type="interactions" value="50"/>
</dbReference>
<dbReference type="GO" id="GO:0022857">
    <property type="term" value="F:transmembrane transporter activity"/>
    <property type="evidence" value="ECO:0007669"/>
    <property type="project" value="InterPro"/>
</dbReference>
<feature type="transmembrane region" description="Helical" evidence="7">
    <location>
        <begin position="377"/>
        <end position="397"/>
    </location>
</feature>
<keyword evidence="4 7" id="KW-0812">Transmembrane</keyword>
<dbReference type="InterPro" id="IPR020846">
    <property type="entry name" value="MFS_dom"/>
</dbReference>
<dbReference type="RefSeq" id="WP_014026183.1">
    <property type="nucleotide sequence ID" value="NC_015931.1"/>
</dbReference>
<dbReference type="InterPro" id="IPR011701">
    <property type="entry name" value="MFS"/>
</dbReference>
<dbReference type="PANTHER" id="PTHR23517:SF13">
    <property type="entry name" value="MAJOR FACILITATOR SUPERFAMILY MFS_1"/>
    <property type="match status" value="1"/>
</dbReference>
<organism evidence="9 10">
    <name type="scientific">Pyrolobus fumarii (strain DSM 11204 / 1A)</name>
    <dbReference type="NCBI Taxonomy" id="694429"/>
    <lineage>
        <taxon>Archaea</taxon>
        <taxon>Thermoproteota</taxon>
        <taxon>Thermoprotei</taxon>
        <taxon>Desulfurococcales</taxon>
        <taxon>Pyrodictiaceae</taxon>
        <taxon>Pyrolobus</taxon>
    </lineage>
</organism>
<keyword evidence="3" id="KW-1003">Cell membrane</keyword>
<proteinExistence type="predicted"/>
<evidence type="ECO:0000313" key="9">
    <source>
        <dbReference type="EMBL" id="AEM38506.1"/>
    </source>
</evidence>
<feature type="transmembrane region" description="Helical" evidence="7">
    <location>
        <begin position="151"/>
        <end position="175"/>
    </location>
</feature>
<dbReference type="KEGG" id="pfm:Pyrfu_0637"/>
<evidence type="ECO:0000256" key="2">
    <source>
        <dbReference type="ARBA" id="ARBA00022448"/>
    </source>
</evidence>
<dbReference type="InterPro" id="IPR005829">
    <property type="entry name" value="Sugar_transporter_CS"/>
</dbReference>
<evidence type="ECO:0000256" key="4">
    <source>
        <dbReference type="ARBA" id="ARBA00022692"/>
    </source>
</evidence>